<dbReference type="SUPFAM" id="SSF75471">
    <property type="entry name" value="YhbY-like"/>
    <property type="match status" value="1"/>
</dbReference>
<dbReference type="Gene3D" id="3.30.110.60">
    <property type="entry name" value="YhbY-like"/>
    <property type="match status" value="1"/>
</dbReference>
<dbReference type="PANTHER" id="PTHR31426">
    <property type="entry name" value="GROUP II INTRON SPLICING FACTOR CRS1-LIKE"/>
    <property type="match status" value="1"/>
</dbReference>
<dbReference type="InterPro" id="IPR035920">
    <property type="entry name" value="YhbY-like_sf"/>
</dbReference>
<dbReference type="PROSITE" id="PS51295">
    <property type="entry name" value="CRM"/>
    <property type="match status" value="1"/>
</dbReference>
<dbReference type="AlphaFoldDB" id="A0AA38CAI9"/>
<dbReference type="SMART" id="SM01103">
    <property type="entry name" value="CRS1_YhbY"/>
    <property type="match status" value="1"/>
</dbReference>
<accession>A0AA38CAI9</accession>
<dbReference type="Proteomes" id="UP000824469">
    <property type="component" value="Unassembled WGS sequence"/>
</dbReference>
<proteinExistence type="predicted"/>
<evidence type="ECO:0000256" key="2">
    <source>
        <dbReference type="PROSITE-ProRule" id="PRU00626"/>
    </source>
</evidence>
<feature type="compositionally biased region" description="Basic and acidic residues" evidence="3">
    <location>
        <begin position="124"/>
        <end position="143"/>
    </location>
</feature>
<keyword evidence="6" id="KW-1185">Reference proteome</keyword>
<feature type="compositionally biased region" description="Basic residues" evidence="3">
    <location>
        <begin position="144"/>
        <end position="157"/>
    </location>
</feature>
<dbReference type="InterPro" id="IPR040286">
    <property type="entry name" value="At3g25440-like"/>
</dbReference>
<evidence type="ECO:0000313" key="5">
    <source>
        <dbReference type="EMBL" id="KAH9295726.1"/>
    </source>
</evidence>
<dbReference type="Pfam" id="PF01985">
    <property type="entry name" value="CRS1_YhbY"/>
    <property type="match status" value="1"/>
</dbReference>
<dbReference type="PANTHER" id="PTHR31426:SF3">
    <property type="entry name" value="OS06G0304500 PROTEIN"/>
    <property type="match status" value="1"/>
</dbReference>
<evidence type="ECO:0000256" key="1">
    <source>
        <dbReference type="ARBA" id="ARBA00022884"/>
    </source>
</evidence>
<comment type="caution">
    <text evidence="5">The sequence shown here is derived from an EMBL/GenBank/DDBJ whole genome shotgun (WGS) entry which is preliminary data.</text>
</comment>
<dbReference type="GO" id="GO:0003723">
    <property type="term" value="F:RNA binding"/>
    <property type="evidence" value="ECO:0007669"/>
    <property type="project" value="UniProtKB-UniRule"/>
</dbReference>
<sequence>MASIARSLSAKSAHKIVTAAAKCPLDLFATSRDFLQQPTCGAVHDIAGLSDLDREAVTCANFYIPSSLQCESYEFGEAMVHFPICISSYRHTLSLFQCVRFVSSRNRMVKLDIRDGIARFDIGEQDNKNKSKRDGKDMVEKRIQKQKTREKKSRKAKRSELRFYRLKARKKLKSSNPEVRIKYKLEKAKRKEAWLIEKLLKYEIPMVRFQRHDPEPLTAEERFYLKRIGQKHKNYVPVGVRGIFGGVILNMHLHWKKHETVKVICRPCKPGQIHQYANEIAKLSGGIAIDIGGDNTIIFYR</sequence>
<reference evidence="5 6" key="1">
    <citation type="journal article" date="2021" name="Nat. Plants">
        <title>The Taxus genome provides insights into paclitaxel biosynthesis.</title>
        <authorList>
            <person name="Xiong X."/>
            <person name="Gou J."/>
            <person name="Liao Q."/>
            <person name="Li Y."/>
            <person name="Zhou Q."/>
            <person name="Bi G."/>
            <person name="Li C."/>
            <person name="Du R."/>
            <person name="Wang X."/>
            <person name="Sun T."/>
            <person name="Guo L."/>
            <person name="Liang H."/>
            <person name="Lu P."/>
            <person name="Wu Y."/>
            <person name="Zhang Z."/>
            <person name="Ro D.K."/>
            <person name="Shang Y."/>
            <person name="Huang S."/>
            <person name="Yan J."/>
        </authorList>
    </citation>
    <scope>NUCLEOTIDE SEQUENCE [LARGE SCALE GENOMIC DNA]</scope>
    <source>
        <strain evidence="5">Ta-2019</strain>
    </source>
</reference>
<feature type="domain" description="CRM" evidence="4">
    <location>
        <begin position="215"/>
        <end position="301"/>
    </location>
</feature>
<evidence type="ECO:0000259" key="4">
    <source>
        <dbReference type="PROSITE" id="PS51295"/>
    </source>
</evidence>
<protein>
    <recommendedName>
        <fullName evidence="4">CRM domain-containing protein</fullName>
    </recommendedName>
</protein>
<keyword evidence="1 2" id="KW-0694">RNA-binding</keyword>
<dbReference type="EMBL" id="JAHRHJ020000011">
    <property type="protein sequence ID" value="KAH9295726.1"/>
    <property type="molecule type" value="Genomic_DNA"/>
</dbReference>
<evidence type="ECO:0000256" key="3">
    <source>
        <dbReference type="SAM" id="MobiDB-lite"/>
    </source>
</evidence>
<evidence type="ECO:0000313" key="6">
    <source>
        <dbReference type="Proteomes" id="UP000824469"/>
    </source>
</evidence>
<feature type="non-terminal residue" evidence="5">
    <location>
        <position position="1"/>
    </location>
</feature>
<gene>
    <name evidence="5" type="ORF">KI387_039314</name>
</gene>
<name>A0AA38CAI9_TAXCH</name>
<organism evidence="5 6">
    <name type="scientific">Taxus chinensis</name>
    <name type="common">Chinese yew</name>
    <name type="synonym">Taxus wallichiana var. chinensis</name>
    <dbReference type="NCBI Taxonomy" id="29808"/>
    <lineage>
        <taxon>Eukaryota</taxon>
        <taxon>Viridiplantae</taxon>
        <taxon>Streptophyta</taxon>
        <taxon>Embryophyta</taxon>
        <taxon>Tracheophyta</taxon>
        <taxon>Spermatophyta</taxon>
        <taxon>Pinopsida</taxon>
        <taxon>Pinidae</taxon>
        <taxon>Conifers II</taxon>
        <taxon>Cupressales</taxon>
        <taxon>Taxaceae</taxon>
        <taxon>Taxus</taxon>
    </lineage>
</organism>
<feature type="region of interest" description="Disordered" evidence="3">
    <location>
        <begin position="124"/>
        <end position="158"/>
    </location>
</feature>
<dbReference type="InterPro" id="IPR001890">
    <property type="entry name" value="RNA-binding_CRM"/>
</dbReference>